<dbReference type="GO" id="GO:0016020">
    <property type="term" value="C:membrane"/>
    <property type="evidence" value="ECO:0007669"/>
    <property type="project" value="UniProtKB-SubCell"/>
</dbReference>
<dbReference type="GO" id="GO:0005783">
    <property type="term" value="C:endoplasmic reticulum"/>
    <property type="evidence" value="ECO:0007669"/>
    <property type="project" value="TreeGrafter"/>
</dbReference>
<dbReference type="Gene3D" id="3.30.200.20">
    <property type="entry name" value="Phosphorylase Kinase, domain 1"/>
    <property type="match status" value="1"/>
</dbReference>
<evidence type="ECO:0000259" key="18">
    <source>
        <dbReference type="PROSITE" id="PS50081"/>
    </source>
</evidence>
<name>A0A3P6TY49_LITSI</name>
<evidence type="ECO:0000259" key="19">
    <source>
        <dbReference type="PROSITE" id="PS50898"/>
    </source>
</evidence>
<proteinExistence type="inferred from homology"/>
<evidence type="ECO:0000256" key="17">
    <source>
        <dbReference type="SAM" id="Phobius"/>
    </source>
</evidence>
<evidence type="ECO:0000256" key="15">
    <source>
        <dbReference type="ARBA" id="ARBA00025707"/>
    </source>
</evidence>
<evidence type="ECO:0008006" key="22">
    <source>
        <dbReference type="Google" id="ProtNLM"/>
    </source>
</evidence>
<evidence type="ECO:0000256" key="14">
    <source>
        <dbReference type="ARBA" id="ARBA00023315"/>
    </source>
</evidence>
<dbReference type="InterPro" id="IPR045252">
    <property type="entry name" value="LPCAT1-like"/>
</dbReference>
<dbReference type="InterPro" id="IPR029071">
    <property type="entry name" value="Ubiquitin-like_domsf"/>
</dbReference>
<dbReference type="SUPFAM" id="SSF69593">
    <property type="entry name" value="Glycerol-3-phosphate (1)-acyltransferase"/>
    <property type="match status" value="1"/>
</dbReference>
<dbReference type="Proteomes" id="UP000277928">
    <property type="component" value="Unassembled WGS sequence"/>
</dbReference>
<keyword evidence="8" id="KW-0862">Zinc</keyword>
<evidence type="ECO:0000256" key="10">
    <source>
        <dbReference type="ARBA" id="ARBA00023098"/>
    </source>
</evidence>
<evidence type="ECO:0000313" key="20">
    <source>
        <dbReference type="EMBL" id="VDK87763.1"/>
    </source>
</evidence>
<dbReference type="GO" id="GO:0046872">
    <property type="term" value="F:metal ion binding"/>
    <property type="evidence" value="ECO:0007669"/>
    <property type="project" value="UniProtKB-KW"/>
</dbReference>
<dbReference type="InterPro" id="IPR002219">
    <property type="entry name" value="PKC_DAG/PE"/>
</dbReference>
<dbReference type="CDD" id="cd07991">
    <property type="entry name" value="LPLAT_LPCAT1-like"/>
    <property type="match status" value="1"/>
</dbReference>
<feature type="domain" description="RBD" evidence="19">
    <location>
        <begin position="642"/>
        <end position="718"/>
    </location>
</feature>
<dbReference type="OrthoDB" id="10051137at2759"/>
<keyword evidence="10" id="KW-0443">Lipid metabolism</keyword>
<dbReference type="PANTHER" id="PTHR23063:SF2">
    <property type="entry name" value="GLYCEROL-3-PHOSPHATE ACYLTRANSFERASE 4, ISOFORM D-RELATED"/>
    <property type="match status" value="1"/>
</dbReference>
<dbReference type="InterPro" id="IPR002123">
    <property type="entry name" value="Plipid/glycerol_acylTrfase"/>
</dbReference>
<comment type="pathway">
    <text evidence="15">Phospholipid metabolism.</text>
</comment>
<evidence type="ECO:0000256" key="1">
    <source>
        <dbReference type="ARBA" id="ARBA00004370"/>
    </source>
</evidence>
<keyword evidence="4" id="KW-0444">Lipid biosynthesis</keyword>
<feature type="transmembrane region" description="Helical" evidence="17">
    <location>
        <begin position="516"/>
        <end position="538"/>
    </location>
</feature>
<keyword evidence="6 17" id="KW-0812">Transmembrane</keyword>
<keyword evidence="12" id="KW-0594">Phospholipid biosynthesis</keyword>
<dbReference type="InterPro" id="IPR003116">
    <property type="entry name" value="RBD_dom"/>
</dbReference>
<evidence type="ECO:0000256" key="7">
    <source>
        <dbReference type="ARBA" id="ARBA00022723"/>
    </source>
</evidence>
<feature type="region of interest" description="Disordered" evidence="16">
    <location>
        <begin position="954"/>
        <end position="996"/>
    </location>
</feature>
<dbReference type="STRING" id="42156.A0A3P6TY49"/>
<evidence type="ECO:0000256" key="3">
    <source>
        <dbReference type="ARBA" id="ARBA00008655"/>
    </source>
</evidence>
<feature type="transmembrane region" description="Helical" evidence="17">
    <location>
        <begin position="113"/>
        <end position="132"/>
    </location>
</feature>
<evidence type="ECO:0000256" key="6">
    <source>
        <dbReference type="ARBA" id="ARBA00022692"/>
    </source>
</evidence>
<sequence>MKVNGSDDMDSSSLEMEYLTATDDFMGEKVIKGRKRRHSGPRIIFRETSVHFDDENGQQIASIRGWTVVRDSMHFVKAGIEAVIQDDVTSRFEAEQLVSWNMLTRTSLSFNQFINWKLSVIWALGFLFRYTVLLPMRLVLLLTGVSFIIVSTAVIGLLPDGSQKRWFNERCLLCGHQILSTCVSAVITFNNRENRAQNGGICVANHTSPIDVMILSMDCAYDLVGQRHSGFLGILQRALSRASSHIWFERSEIRDRSYVAEKLKEHVDNKNLLPILIFPEGTCINNTSVMMFKKGSFEVGTTIYPIAMKYDSRFGDPFWNSSQHGWFENCFRMLTSWAIICDVWYLEPMKKFPNENAVDFANRVKKEIAMRGGLVDLQWDGELKRSRVPPKLILHQQQKYFRRLARYFSDDMKKCISTPEMRTIGSDISATGDRAMENSESHHDGVVFSDDMKYKSISPNRSIHITFLLKIQMALRLRFAIVNICQIPLPDFFINYGGVFVVVVENVGRAQRGVRWFLYFCVLYCFILGVVLLSYEWLRCELYRVSSHSYYRPSDSHIPLMECKAVEGMLDFICTEAEFGGKFRENGLVKMSLVDDVAEGCSAYQASQSLSPLISPSSPNVYSGRGSGIPSPCTSPKRLSDSLILLHLPFNQHSKVEVKPGILARDAIAKILEKRAILPQMCRVCIGGDPSSPRIDLSMDLETLSNTLEKKELWVHSAYLSILVSIKHSFVRKTFLSVAFCDVCHKQIWLQGYRCELCQFTFHQKCGFKVPNYCDRMQQISHDVRMANKLRDICDQYEGPNAALVAEIIQHFQSPAADPLPNRVGISHQQAMRLPGRSEVAIGINESSRDRSSSAPNIYEITKDEALREMKVLDALNSNVHVLVQPSGTTRTAKPANFSSLRDWQLASNRRSNRLHPSTLAGMGSPCFITSPSSTSSSPPLAYSGATYDFSSRLPLTPPQSAPPQKTFGFRFRSKSPNDKIPIKGPSSRSSVSSDRLGEFHDGDYKEKLKQRILMEGWEIDRDLVTYHKKIGSGSFGTVYLGSYFGKI</sequence>
<accession>A0A3P6TY49</accession>
<dbReference type="SUPFAM" id="SSF54236">
    <property type="entry name" value="Ubiquitin-like"/>
    <property type="match status" value="1"/>
</dbReference>
<dbReference type="PANTHER" id="PTHR23063">
    <property type="entry name" value="PHOSPHOLIPID ACYLTRANSFERASE"/>
    <property type="match status" value="1"/>
</dbReference>
<dbReference type="PROSITE" id="PS50081">
    <property type="entry name" value="ZF_DAG_PE_2"/>
    <property type="match status" value="1"/>
</dbReference>
<dbReference type="EMBL" id="UYRX01001027">
    <property type="protein sequence ID" value="VDK87763.1"/>
    <property type="molecule type" value="Genomic_DNA"/>
</dbReference>
<dbReference type="GO" id="GO:0019432">
    <property type="term" value="P:triglyceride biosynthetic process"/>
    <property type="evidence" value="ECO:0007669"/>
    <property type="project" value="TreeGrafter"/>
</dbReference>
<evidence type="ECO:0000256" key="5">
    <source>
        <dbReference type="ARBA" id="ARBA00022679"/>
    </source>
</evidence>
<organism evidence="20 21">
    <name type="scientific">Litomosoides sigmodontis</name>
    <name type="common">Filarial nematode worm</name>
    <dbReference type="NCBI Taxonomy" id="42156"/>
    <lineage>
        <taxon>Eukaryota</taxon>
        <taxon>Metazoa</taxon>
        <taxon>Ecdysozoa</taxon>
        <taxon>Nematoda</taxon>
        <taxon>Chromadorea</taxon>
        <taxon>Rhabditida</taxon>
        <taxon>Spirurina</taxon>
        <taxon>Spiruromorpha</taxon>
        <taxon>Filarioidea</taxon>
        <taxon>Onchocercidae</taxon>
        <taxon>Litomosoides</taxon>
    </lineage>
</organism>
<dbReference type="SMART" id="SM00109">
    <property type="entry name" value="C1"/>
    <property type="match status" value="1"/>
</dbReference>
<keyword evidence="21" id="KW-1185">Reference proteome</keyword>
<evidence type="ECO:0000256" key="12">
    <source>
        <dbReference type="ARBA" id="ARBA00023209"/>
    </source>
</evidence>
<dbReference type="Pfam" id="PF02196">
    <property type="entry name" value="RBD"/>
    <property type="match status" value="1"/>
</dbReference>
<keyword evidence="9 17" id="KW-1133">Transmembrane helix</keyword>
<reference evidence="20 21" key="1">
    <citation type="submission" date="2018-08" db="EMBL/GenBank/DDBJ databases">
        <authorList>
            <person name="Laetsch R D."/>
            <person name="Stevens L."/>
            <person name="Kumar S."/>
            <person name="Blaxter L. M."/>
        </authorList>
    </citation>
    <scope>NUCLEOTIDE SEQUENCE [LARGE SCALE GENOMIC DNA]</scope>
</reference>
<dbReference type="GO" id="GO:0007165">
    <property type="term" value="P:signal transduction"/>
    <property type="evidence" value="ECO:0007669"/>
    <property type="project" value="InterPro"/>
</dbReference>
<keyword evidence="13" id="KW-1208">Phospholipid metabolism</keyword>
<evidence type="ECO:0000256" key="9">
    <source>
        <dbReference type="ARBA" id="ARBA00022989"/>
    </source>
</evidence>
<protein>
    <recommendedName>
        <fullName evidence="22">Phorbol-ester/DAG-type domain-containing protein</fullName>
    </recommendedName>
</protein>
<evidence type="ECO:0000256" key="11">
    <source>
        <dbReference type="ARBA" id="ARBA00023136"/>
    </source>
</evidence>
<dbReference type="InterPro" id="IPR046349">
    <property type="entry name" value="C1-like_sf"/>
</dbReference>
<dbReference type="GO" id="GO:0004366">
    <property type="term" value="F:glycerol-3-phosphate O-acyltransferase activity"/>
    <property type="evidence" value="ECO:0007669"/>
    <property type="project" value="TreeGrafter"/>
</dbReference>
<evidence type="ECO:0000256" key="2">
    <source>
        <dbReference type="ARBA" id="ARBA00005189"/>
    </source>
</evidence>
<evidence type="ECO:0000313" key="21">
    <source>
        <dbReference type="Proteomes" id="UP000277928"/>
    </source>
</evidence>
<gene>
    <name evidence="20" type="ORF">NLS_LOCUS8326</name>
</gene>
<keyword evidence="11 17" id="KW-0472">Membrane</keyword>
<keyword evidence="14" id="KW-0012">Acyltransferase</keyword>
<evidence type="ECO:0000256" key="13">
    <source>
        <dbReference type="ARBA" id="ARBA00023264"/>
    </source>
</evidence>
<keyword evidence="5" id="KW-0808">Transferase</keyword>
<dbReference type="Pfam" id="PF01553">
    <property type="entry name" value="Acyltransferase"/>
    <property type="match status" value="1"/>
</dbReference>
<dbReference type="SMART" id="SM00455">
    <property type="entry name" value="RBD"/>
    <property type="match status" value="1"/>
</dbReference>
<dbReference type="AlphaFoldDB" id="A0A3P6TY49"/>
<feature type="domain" description="Phorbol-ester/DAG-type" evidence="18">
    <location>
        <begin position="727"/>
        <end position="774"/>
    </location>
</feature>
<dbReference type="Gene3D" id="3.10.20.90">
    <property type="entry name" value="Phosphatidylinositol 3-kinase Catalytic Subunit, Chain A, domain 1"/>
    <property type="match status" value="1"/>
</dbReference>
<dbReference type="SMART" id="SM00563">
    <property type="entry name" value="PlsC"/>
    <property type="match status" value="1"/>
</dbReference>
<evidence type="ECO:0000256" key="16">
    <source>
        <dbReference type="SAM" id="MobiDB-lite"/>
    </source>
</evidence>
<dbReference type="GO" id="GO:0008654">
    <property type="term" value="P:phospholipid biosynthetic process"/>
    <property type="evidence" value="ECO:0007669"/>
    <property type="project" value="UniProtKB-KW"/>
</dbReference>
<comment type="similarity">
    <text evidence="3">Belongs to the 1-acyl-sn-glycerol-3-phosphate acyltransferase family.</text>
</comment>
<evidence type="ECO:0000256" key="8">
    <source>
        <dbReference type="ARBA" id="ARBA00022833"/>
    </source>
</evidence>
<dbReference type="SUPFAM" id="SSF57889">
    <property type="entry name" value="Cysteine-rich domain"/>
    <property type="match status" value="1"/>
</dbReference>
<dbReference type="CDD" id="cd20811">
    <property type="entry name" value="C1_Raf"/>
    <property type="match status" value="1"/>
</dbReference>
<comment type="pathway">
    <text evidence="2">Lipid metabolism.</text>
</comment>
<feature type="transmembrane region" description="Helical" evidence="17">
    <location>
        <begin position="138"/>
        <end position="158"/>
    </location>
</feature>
<dbReference type="PROSITE" id="PS50898">
    <property type="entry name" value="RBD"/>
    <property type="match status" value="1"/>
</dbReference>
<dbReference type="PROSITE" id="PS00479">
    <property type="entry name" value="ZF_DAG_PE_1"/>
    <property type="match status" value="1"/>
</dbReference>
<evidence type="ECO:0000256" key="4">
    <source>
        <dbReference type="ARBA" id="ARBA00022516"/>
    </source>
</evidence>
<keyword evidence="7" id="KW-0479">Metal-binding</keyword>
<dbReference type="Pfam" id="PF00130">
    <property type="entry name" value="C1_1"/>
    <property type="match status" value="1"/>
</dbReference>
<comment type="subcellular location">
    <subcellularLocation>
        <location evidence="1">Membrane</location>
    </subcellularLocation>
</comment>
<dbReference type="Gene3D" id="3.30.60.20">
    <property type="match status" value="1"/>
</dbReference>